<dbReference type="Proteomes" id="UP000000377">
    <property type="component" value="Chromosome"/>
</dbReference>
<dbReference type="EMBL" id="CP002047">
    <property type="protein sequence ID" value="ADI07942.1"/>
    <property type="molecule type" value="Genomic_DNA"/>
</dbReference>
<dbReference type="KEGG" id="sbh:SBI_04822"/>
<accession>D7C141</accession>
<protein>
    <submittedName>
        <fullName evidence="1">Uncharacterized protein</fullName>
    </submittedName>
</protein>
<dbReference type="AlphaFoldDB" id="D7C141"/>
<name>D7C141_STRBB</name>
<reference evidence="1 2" key="1">
    <citation type="journal article" date="2010" name="J. Bacteriol.">
        <title>Genome sequence of the milbemycin-producing bacterium Streptomyces bingchenggensis.</title>
        <authorList>
            <person name="Wang X.J."/>
            <person name="Yan Y.J."/>
            <person name="Zhang B."/>
            <person name="An J."/>
            <person name="Wang J.J."/>
            <person name="Tian J."/>
            <person name="Jiang L."/>
            <person name="Chen Y.H."/>
            <person name="Huang S.X."/>
            <person name="Yin M."/>
            <person name="Zhang J."/>
            <person name="Gao A.L."/>
            <person name="Liu C.X."/>
            <person name="Zhu Z.X."/>
            <person name="Xiang W.S."/>
        </authorList>
    </citation>
    <scope>NUCLEOTIDE SEQUENCE [LARGE SCALE GENOMIC DNA]</scope>
    <source>
        <strain evidence="1 2">BCW-1</strain>
    </source>
</reference>
<keyword evidence="2" id="KW-1185">Reference proteome</keyword>
<sequence>MARVAEAFMEKMRLYAPLSAEDMVWFAHHGEFSSPDAFGAPETFTRVEMVFREGRFHDDLSGHHLLTPDEVRDHVAPLQLHPAPEVLTELQSARI</sequence>
<dbReference type="STRING" id="749414.SBI_04822"/>
<evidence type="ECO:0000313" key="1">
    <source>
        <dbReference type="EMBL" id="ADI07942.1"/>
    </source>
</evidence>
<proteinExistence type="predicted"/>
<dbReference type="HOGENOM" id="CLU_2371457_0_0_11"/>
<gene>
    <name evidence="1" type="ordered locus">SBI_04822</name>
</gene>
<organism evidence="1 2">
    <name type="scientific">Streptomyces bingchenggensis (strain BCW-1)</name>
    <dbReference type="NCBI Taxonomy" id="749414"/>
    <lineage>
        <taxon>Bacteria</taxon>
        <taxon>Bacillati</taxon>
        <taxon>Actinomycetota</taxon>
        <taxon>Actinomycetes</taxon>
        <taxon>Kitasatosporales</taxon>
        <taxon>Streptomycetaceae</taxon>
        <taxon>Streptomyces</taxon>
    </lineage>
</organism>
<evidence type="ECO:0000313" key="2">
    <source>
        <dbReference type="Proteomes" id="UP000000377"/>
    </source>
</evidence>